<dbReference type="PROSITE" id="PS50977">
    <property type="entry name" value="HTH_TETR_2"/>
    <property type="match status" value="1"/>
</dbReference>
<dbReference type="PANTHER" id="PTHR30055">
    <property type="entry name" value="HTH-TYPE TRANSCRIPTIONAL REGULATOR RUTR"/>
    <property type="match status" value="1"/>
</dbReference>
<dbReference type="Gene3D" id="1.10.357.10">
    <property type="entry name" value="Tetracycline Repressor, domain 2"/>
    <property type="match status" value="1"/>
</dbReference>
<evidence type="ECO:0000256" key="3">
    <source>
        <dbReference type="ARBA" id="ARBA00023163"/>
    </source>
</evidence>
<dbReference type="GO" id="GO:0003700">
    <property type="term" value="F:DNA-binding transcription factor activity"/>
    <property type="evidence" value="ECO:0007669"/>
    <property type="project" value="TreeGrafter"/>
</dbReference>
<dbReference type="PRINTS" id="PR00455">
    <property type="entry name" value="HTHTETR"/>
</dbReference>
<evidence type="ECO:0000256" key="2">
    <source>
        <dbReference type="ARBA" id="ARBA00023125"/>
    </source>
</evidence>
<dbReference type="EMBL" id="JAENIM010000047">
    <property type="protein sequence ID" value="MBK1792799.1"/>
    <property type="molecule type" value="Genomic_DNA"/>
</dbReference>
<feature type="domain" description="HTH tetR-type" evidence="5">
    <location>
        <begin position="10"/>
        <end position="70"/>
    </location>
</feature>
<gene>
    <name evidence="6" type="ORF">JIN82_16665</name>
</gene>
<comment type="caution">
    <text evidence="6">The sequence shown here is derived from an EMBL/GenBank/DDBJ whole genome shotgun (WGS) entry which is preliminary data.</text>
</comment>
<evidence type="ECO:0000256" key="4">
    <source>
        <dbReference type="PROSITE-ProRule" id="PRU00335"/>
    </source>
</evidence>
<organism evidence="6 7">
    <name type="scientific">Persicirhabdus sediminis</name>
    <dbReference type="NCBI Taxonomy" id="454144"/>
    <lineage>
        <taxon>Bacteria</taxon>
        <taxon>Pseudomonadati</taxon>
        <taxon>Verrucomicrobiota</taxon>
        <taxon>Verrucomicrobiia</taxon>
        <taxon>Verrucomicrobiales</taxon>
        <taxon>Verrucomicrobiaceae</taxon>
        <taxon>Persicirhabdus</taxon>
    </lineage>
</organism>
<dbReference type="PANTHER" id="PTHR30055:SF234">
    <property type="entry name" value="HTH-TYPE TRANSCRIPTIONAL REGULATOR BETI"/>
    <property type="match status" value="1"/>
</dbReference>
<dbReference type="Proteomes" id="UP000624703">
    <property type="component" value="Unassembled WGS sequence"/>
</dbReference>
<keyword evidence="1" id="KW-0805">Transcription regulation</keyword>
<proteinExistence type="predicted"/>
<protein>
    <submittedName>
        <fullName evidence="6">TetR/AcrR family transcriptional regulator</fullName>
    </submittedName>
</protein>
<keyword evidence="2 4" id="KW-0238">DNA-binding</keyword>
<dbReference type="InterPro" id="IPR009057">
    <property type="entry name" value="Homeodomain-like_sf"/>
</dbReference>
<evidence type="ECO:0000259" key="5">
    <source>
        <dbReference type="PROSITE" id="PS50977"/>
    </source>
</evidence>
<dbReference type="AlphaFoldDB" id="A0A8J7MIU7"/>
<dbReference type="SUPFAM" id="SSF46689">
    <property type="entry name" value="Homeodomain-like"/>
    <property type="match status" value="1"/>
</dbReference>
<evidence type="ECO:0000313" key="6">
    <source>
        <dbReference type="EMBL" id="MBK1792799.1"/>
    </source>
</evidence>
<evidence type="ECO:0000256" key="1">
    <source>
        <dbReference type="ARBA" id="ARBA00023015"/>
    </source>
</evidence>
<name>A0A8J7MIU7_9BACT</name>
<dbReference type="Pfam" id="PF00440">
    <property type="entry name" value="TetR_N"/>
    <property type="match status" value="1"/>
</dbReference>
<dbReference type="GO" id="GO:0000976">
    <property type="term" value="F:transcription cis-regulatory region binding"/>
    <property type="evidence" value="ECO:0007669"/>
    <property type="project" value="TreeGrafter"/>
</dbReference>
<dbReference type="InterPro" id="IPR001647">
    <property type="entry name" value="HTH_TetR"/>
</dbReference>
<dbReference type="RefSeq" id="WP_200312806.1">
    <property type="nucleotide sequence ID" value="NZ_JAENIM010000047.1"/>
</dbReference>
<keyword evidence="3" id="KW-0804">Transcription</keyword>
<dbReference type="InterPro" id="IPR050109">
    <property type="entry name" value="HTH-type_TetR-like_transc_reg"/>
</dbReference>
<reference evidence="6" key="1">
    <citation type="submission" date="2021-01" db="EMBL/GenBank/DDBJ databases">
        <title>Modified the classification status of verrucomicrobia.</title>
        <authorList>
            <person name="Feng X."/>
        </authorList>
    </citation>
    <scope>NUCLEOTIDE SEQUENCE</scope>
    <source>
        <strain evidence="6">_KCTC 22039</strain>
    </source>
</reference>
<feature type="DNA-binding region" description="H-T-H motif" evidence="4">
    <location>
        <begin position="33"/>
        <end position="52"/>
    </location>
</feature>
<accession>A0A8J7MIU7</accession>
<evidence type="ECO:0000313" key="7">
    <source>
        <dbReference type="Proteomes" id="UP000624703"/>
    </source>
</evidence>
<keyword evidence="7" id="KW-1185">Reference proteome</keyword>
<sequence>MGRNSREQAEATREKIIHVALDLYSQQGYSATSFVNIANELGLSKGAVHNHFPSKKDLLFAVMDYGLNRRHAMLRDAHLAVASLDELQKLYVDSLIVVLQDEEMRKFEVFIGFQMEWSEEMVQQLHDYRTQLGRGAYSLIEVALGRLKSIEPKLKEMDVKHTSYGLFVYWQGAVRMSFVFNQSVDEVSSHADRFFNQYMMGVSK</sequence>